<dbReference type="InterPro" id="IPR027417">
    <property type="entry name" value="P-loop_NTPase"/>
</dbReference>
<dbReference type="SUPFAM" id="SSF52540">
    <property type="entry name" value="P-loop containing nucleoside triphosphate hydrolases"/>
    <property type="match status" value="1"/>
</dbReference>
<gene>
    <name evidence="1" type="ORF">JX265_000485</name>
</gene>
<evidence type="ECO:0000313" key="2">
    <source>
        <dbReference type="Proteomes" id="UP000829685"/>
    </source>
</evidence>
<protein>
    <submittedName>
        <fullName evidence="1">Uncharacterized protein</fullName>
    </submittedName>
</protein>
<proteinExistence type="predicted"/>
<comment type="caution">
    <text evidence="1">The sequence shown here is derived from an EMBL/GenBank/DDBJ whole genome shotgun (WGS) entry which is preliminary data.</text>
</comment>
<keyword evidence="2" id="KW-1185">Reference proteome</keyword>
<dbReference type="PANTHER" id="PTHR36978">
    <property type="entry name" value="P-LOOP CONTAINING NUCLEOTIDE TRIPHOSPHATE HYDROLASE"/>
    <property type="match status" value="1"/>
</dbReference>
<dbReference type="PANTHER" id="PTHR36978:SF4">
    <property type="entry name" value="P-LOOP CONTAINING NUCLEOSIDE TRIPHOSPHATE HYDROLASE PROTEIN"/>
    <property type="match status" value="1"/>
</dbReference>
<accession>A0A9P9WYN4</accession>
<sequence>MKVLVLGMPRTGTQSLADALAELDITPTYHMREVAKNKQQVAWIKAIEAKYEGKGTPSGREQFDELFAGYEAVADYPAAIFPTELLTAYPEAAVILTTRGEDAWYASMMSTLVHAHLHAPRKNPSLAAKYHTHCWKDDFPTYGREAYRRQNEVVREAAKGRRFLEYKTGSGWGPLCEFLGVDVPEVPYPRSDDWVAYKQEVKEKEKLARLAVEEKEKEMGQGKQTEEA</sequence>
<reference evidence="1" key="1">
    <citation type="submission" date="2021-03" db="EMBL/GenBank/DDBJ databases">
        <title>Revisited historic fungal species revealed as producer of novel bioactive compounds through whole genome sequencing and comparative genomics.</title>
        <authorList>
            <person name="Vignolle G.A."/>
            <person name="Hochenegger N."/>
            <person name="Mach R.L."/>
            <person name="Mach-Aigner A.R."/>
            <person name="Javad Rahimi M."/>
            <person name="Salim K.A."/>
            <person name="Chan C.M."/>
            <person name="Lim L.B.L."/>
            <person name="Cai F."/>
            <person name="Druzhinina I.S."/>
            <person name="U'Ren J.M."/>
            <person name="Derntl C."/>
        </authorList>
    </citation>
    <scope>NUCLEOTIDE SEQUENCE</scope>
    <source>
        <strain evidence="1">TUCIM 5799</strain>
    </source>
</reference>
<dbReference type="AlphaFoldDB" id="A0A9P9WYN4"/>
<name>A0A9P9WYN4_9PEZI</name>
<dbReference type="Gene3D" id="3.40.50.300">
    <property type="entry name" value="P-loop containing nucleotide triphosphate hydrolases"/>
    <property type="match status" value="1"/>
</dbReference>
<dbReference type="EMBL" id="JAFIMR010000001">
    <property type="protein sequence ID" value="KAI1881659.1"/>
    <property type="molecule type" value="Genomic_DNA"/>
</dbReference>
<evidence type="ECO:0000313" key="1">
    <source>
        <dbReference type="EMBL" id="KAI1881659.1"/>
    </source>
</evidence>
<dbReference type="Pfam" id="PF17784">
    <property type="entry name" value="Sulfotransfer_4"/>
    <property type="match status" value="1"/>
</dbReference>
<dbReference type="InterPro" id="IPR040632">
    <property type="entry name" value="Sulfotransfer_4"/>
</dbReference>
<dbReference type="Proteomes" id="UP000829685">
    <property type="component" value="Unassembled WGS sequence"/>
</dbReference>
<organism evidence="1 2">
    <name type="scientific">Neoarthrinium moseri</name>
    <dbReference type="NCBI Taxonomy" id="1658444"/>
    <lineage>
        <taxon>Eukaryota</taxon>
        <taxon>Fungi</taxon>
        <taxon>Dikarya</taxon>
        <taxon>Ascomycota</taxon>
        <taxon>Pezizomycotina</taxon>
        <taxon>Sordariomycetes</taxon>
        <taxon>Xylariomycetidae</taxon>
        <taxon>Amphisphaeriales</taxon>
        <taxon>Apiosporaceae</taxon>
        <taxon>Neoarthrinium</taxon>
    </lineage>
</organism>